<evidence type="ECO:0000259" key="5">
    <source>
        <dbReference type="Pfam" id="PF20473"/>
    </source>
</evidence>
<dbReference type="InterPro" id="IPR050953">
    <property type="entry name" value="N4_N6_ade-DNA_methylase"/>
</dbReference>
<dbReference type="RefSeq" id="WP_255189598.1">
    <property type="nucleotide sequence ID" value="NZ_CP113517.1"/>
</dbReference>
<keyword evidence="2 6" id="KW-0489">Methyltransferase</keyword>
<dbReference type="PRINTS" id="PR00507">
    <property type="entry name" value="N12N6MTFRASE"/>
</dbReference>
<evidence type="ECO:0000313" key="7">
    <source>
        <dbReference type="Proteomes" id="UP001162780"/>
    </source>
</evidence>
<dbReference type="InterPro" id="IPR029063">
    <property type="entry name" value="SAM-dependent_MTases_sf"/>
</dbReference>
<dbReference type="EC" id="2.1.1.72" evidence="1"/>
<evidence type="ECO:0000256" key="4">
    <source>
        <dbReference type="ARBA" id="ARBA00047942"/>
    </source>
</evidence>
<dbReference type="GO" id="GO:0032259">
    <property type="term" value="P:methylation"/>
    <property type="evidence" value="ECO:0007669"/>
    <property type="project" value="UniProtKB-KW"/>
</dbReference>
<keyword evidence="3 6" id="KW-0808">Transferase</keyword>
<dbReference type="EMBL" id="CP113517">
    <property type="protein sequence ID" value="WAR44626.1"/>
    <property type="molecule type" value="Genomic_DNA"/>
</dbReference>
<proteinExistence type="predicted"/>
<keyword evidence="7" id="KW-1185">Reference proteome</keyword>
<dbReference type="InterPro" id="IPR046816">
    <property type="entry name" value="MmeI_Mtase"/>
</dbReference>
<dbReference type="Proteomes" id="UP001162780">
    <property type="component" value="Chromosome"/>
</dbReference>
<dbReference type="NCBIfam" id="NF033452">
    <property type="entry name" value="BREX_1_MTaseX"/>
    <property type="match status" value="1"/>
</dbReference>
<dbReference type="PANTHER" id="PTHR33841">
    <property type="entry name" value="DNA METHYLTRANSFERASE YEEA-RELATED"/>
    <property type="match status" value="1"/>
</dbReference>
<accession>A0ABY7GJ16</accession>
<dbReference type="InterPro" id="IPR047939">
    <property type="entry name" value="BREX_1_PglX"/>
</dbReference>
<dbReference type="PANTHER" id="PTHR33841:SF1">
    <property type="entry name" value="DNA METHYLTRANSFERASE A"/>
    <property type="match status" value="1"/>
</dbReference>
<feature type="domain" description="MmeI-like DNA-methyltransferase" evidence="5">
    <location>
        <begin position="305"/>
        <end position="377"/>
    </location>
</feature>
<protein>
    <recommendedName>
        <fullName evidence="1">site-specific DNA-methyltransferase (adenine-specific)</fullName>
        <ecNumber evidence="1">2.1.1.72</ecNumber>
    </recommendedName>
</protein>
<comment type="catalytic activity">
    <reaction evidence="4">
        <text>a 2'-deoxyadenosine in DNA + S-adenosyl-L-methionine = an N(6)-methyl-2'-deoxyadenosine in DNA + S-adenosyl-L-homocysteine + H(+)</text>
        <dbReference type="Rhea" id="RHEA:15197"/>
        <dbReference type="Rhea" id="RHEA-COMP:12418"/>
        <dbReference type="Rhea" id="RHEA-COMP:12419"/>
        <dbReference type="ChEBI" id="CHEBI:15378"/>
        <dbReference type="ChEBI" id="CHEBI:57856"/>
        <dbReference type="ChEBI" id="CHEBI:59789"/>
        <dbReference type="ChEBI" id="CHEBI:90615"/>
        <dbReference type="ChEBI" id="CHEBI:90616"/>
        <dbReference type="EC" id="2.1.1.72"/>
    </reaction>
</comment>
<reference evidence="6" key="1">
    <citation type="submission" date="2022-11" db="EMBL/GenBank/DDBJ databases">
        <title>Methylomonas rapida sp. nov., Carotenoid-Producing Obligate Methanotrophs with High Growth Characteristics and Biotechnological Potential.</title>
        <authorList>
            <person name="Tikhonova E.N."/>
            <person name="Suleimanov R.Z."/>
            <person name="Miroshnikov K."/>
            <person name="Oshkin I.Y."/>
            <person name="Belova S.E."/>
            <person name="Danilova O.V."/>
            <person name="Ashikhmin A."/>
            <person name="Konopkin A."/>
            <person name="But S.Y."/>
            <person name="Khmelenina V.N."/>
            <person name="Kuznetsov N."/>
            <person name="Pimenov N.V."/>
            <person name="Dedysh S.N."/>
        </authorList>
    </citation>
    <scope>NUCLEOTIDE SEQUENCE</scope>
    <source>
        <strain evidence="6">MP1</strain>
    </source>
</reference>
<evidence type="ECO:0000313" key="6">
    <source>
        <dbReference type="EMBL" id="WAR44626.1"/>
    </source>
</evidence>
<dbReference type="Gene3D" id="3.40.50.150">
    <property type="entry name" value="Vaccinia Virus protein VP39"/>
    <property type="match status" value="1"/>
</dbReference>
<dbReference type="GO" id="GO:0009007">
    <property type="term" value="F:site-specific DNA-methyltransferase (adenine-specific) activity"/>
    <property type="evidence" value="ECO:0007669"/>
    <property type="project" value="UniProtKB-EC"/>
</dbReference>
<organism evidence="6 7">
    <name type="scientific">Methylomonas rapida</name>
    <dbReference type="NCBI Taxonomy" id="2963939"/>
    <lineage>
        <taxon>Bacteria</taxon>
        <taxon>Pseudomonadati</taxon>
        <taxon>Pseudomonadota</taxon>
        <taxon>Gammaproteobacteria</taxon>
        <taxon>Methylococcales</taxon>
        <taxon>Methylococcaceae</taxon>
        <taxon>Methylomonas</taxon>
    </lineage>
</organism>
<sequence>MNTNNLKKYAPQARRDFMAAVSHRLNQFGIHADGKGKLTISTPVVSGSVMQIEGLSFDAGLVRAREKLVLRAEQMGFEALVEQMAYTWFNRLSAIRFMELHGYLDHNLRVLSHPEKANSFEILDHAQDVAADLGLDRNHIVELKLAGNKDEELYRTLLLGQCHQLHQAMPFLFEALDDETELLLPDNLTRTDSILRGLVDSIPEDDWQQVEIIGWLYQFYISEKKDQVIGSVVKSEDIPAATQLFTPNWIVKYLVQNSVGRQWLMTYPDSGLKAQMEYYIEPAEQEPSVVDALAAITPTCIDPETLKVLDPACGSGHILVEAYDILKAIYEERGYRVRDIPKLILEKNLYGLDIDDRAAQLAGFALMMKALEDDRRIFTRDIKLNVLAIQSTQNLDLPDLWRKLALNQDAKRGSMESIFDDVQSNLADTVDDIEFKQLRSILALFEQAKTLGSLIQVPHEQAEYLRNLTSRLQELSEQGDSMQKPAAMTLLALPYFAEKPLHVVL</sequence>
<evidence type="ECO:0000256" key="3">
    <source>
        <dbReference type="ARBA" id="ARBA00022679"/>
    </source>
</evidence>
<gene>
    <name evidence="6" type="primary">pglX</name>
    <name evidence="6" type="ORF">NM686_020120</name>
</gene>
<evidence type="ECO:0000256" key="1">
    <source>
        <dbReference type="ARBA" id="ARBA00011900"/>
    </source>
</evidence>
<dbReference type="SUPFAM" id="SSF53335">
    <property type="entry name" value="S-adenosyl-L-methionine-dependent methyltransferases"/>
    <property type="match status" value="1"/>
</dbReference>
<evidence type="ECO:0000256" key="2">
    <source>
        <dbReference type="ARBA" id="ARBA00022603"/>
    </source>
</evidence>
<dbReference type="Pfam" id="PF20473">
    <property type="entry name" value="MmeI_Mtase"/>
    <property type="match status" value="1"/>
</dbReference>
<name>A0ABY7GJ16_9GAMM</name>